<organism evidence="2 3">
    <name type="scientific">Linum trigynum</name>
    <dbReference type="NCBI Taxonomy" id="586398"/>
    <lineage>
        <taxon>Eukaryota</taxon>
        <taxon>Viridiplantae</taxon>
        <taxon>Streptophyta</taxon>
        <taxon>Embryophyta</taxon>
        <taxon>Tracheophyta</taxon>
        <taxon>Spermatophyta</taxon>
        <taxon>Magnoliopsida</taxon>
        <taxon>eudicotyledons</taxon>
        <taxon>Gunneridae</taxon>
        <taxon>Pentapetalae</taxon>
        <taxon>rosids</taxon>
        <taxon>fabids</taxon>
        <taxon>Malpighiales</taxon>
        <taxon>Linaceae</taxon>
        <taxon>Linum</taxon>
    </lineage>
</organism>
<dbReference type="Proteomes" id="UP001497516">
    <property type="component" value="Chromosome 5"/>
</dbReference>
<gene>
    <name evidence="2" type="ORF">LTRI10_LOCUS29881</name>
</gene>
<name>A0AAV2EU52_9ROSI</name>
<reference evidence="2 3" key="1">
    <citation type="submission" date="2024-04" db="EMBL/GenBank/DDBJ databases">
        <authorList>
            <person name="Fracassetti M."/>
        </authorList>
    </citation>
    <scope>NUCLEOTIDE SEQUENCE [LARGE SCALE GENOMIC DNA]</scope>
</reference>
<proteinExistence type="predicted"/>
<feature type="region of interest" description="Disordered" evidence="1">
    <location>
        <begin position="129"/>
        <end position="163"/>
    </location>
</feature>
<dbReference type="AlphaFoldDB" id="A0AAV2EU52"/>
<evidence type="ECO:0000313" key="3">
    <source>
        <dbReference type="Proteomes" id="UP001497516"/>
    </source>
</evidence>
<keyword evidence="3" id="KW-1185">Reference proteome</keyword>
<evidence type="ECO:0000256" key="1">
    <source>
        <dbReference type="SAM" id="MobiDB-lite"/>
    </source>
</evidence>
<protein>
    <submittedName>
        <fullName evidence="2">Uncharacterized protein</fullName>
    </submittedName>
</protein>
<dbReference type="EMBL" id="OZ034818">
    <property type="protein sequence ID" value="CAL1388990.1"/>
    <property type="molecule type" value="Genomic_DNA"/>
</dbReference>
<evidence type="ECO:0000313" key="2">
    <source>
        <dbReference type="EMBL" id="CAL1388990.1"/>
    </source>
</evidence>
<accession>A0AAV2EU52</accession>
<sequence length="163" mass="17868">MPDFRGGGYSGDLPFGPLITRYLYRLGIDLRDKVAVYRVHDDLRPNHVLVRLDADVGHCKLVYGSGGDTTCCLVFSPADPISDSLIPAMTQAAVSAINGEVKRRRETGIGKTTGLLVCKERLELLEADEARPAPDDFDPISPNSSFESDDEISYYDSPPGYPF</sequence>